<dbReference type="AlphaFoldDB" id="A0A2N4U3S3"/>
<proteinExistence type="predicted"/>
<evidence type="ECO:0000313" key="2">
    <source>
        <dbReference type="EMBL" id="PLC49657.1"/>
    </source>
</evidence>
<organism evidence="2 3">
    <name type="scientific">Pollutimonas subterranea</name>
    <dbReference type="NCBI Taxonomy" id="2045210"/>
    <lineage>
        <taxon>Bacteria</taxon>
        <taxon>Pseudomonadati</taxon>
        <taxon>Pseudomonadota</taxon>
        <taxon>Betaproteobacteria</taxon>
        <taxon>Burkholderiales</taxon>
        <taxon>Alcaligenaceae</taxon>
        <taxon>Pollutimonas</taxon>
    </lineage>
</organism>
<comment type="caution">
    <text evidence="2">The sequence shown here is derived from an EMBL/GenBank/DDBJ whole genome shotgun (WGS) entry which is preliminary data.</text>
</comment>
<keyword evidence="3" id="KW-1185">Reference proteome</keyword>
<dbReference type="Proteomes" id="UP000234190">
    <property type="component" value="Unassembled WGS sequence"/>
</dbReference>
<protein>
    <submittedName>
        <fullName evidence="2">Uncharacterized protein</fullName>
    </submittedName>
</protein>
<evidence type="ECO:0000256" key="1">
    <source>
        <dbReference type="SAM" id="MobiDB-lite"/>
    </source>
</evidence>
<gene>
    <name evidence="2" type="ORF">CR159_12105</name>
</gene>
<dbReference type="EMBL" id="PDNW01000009">
    <property type="protein sequence ID" value="PLC49657.1"/>
    <property type="molecule type" value="Genomic_DNA"/>
</dbReference>
<sequence>MNIANYVVRRVVLASVLVSLLSGCAIYGTTRAHYNPDGAVYYSAPGPVYVSPPAPVYVDPWYAGPPVFLNFGFRSYSGRHPHRGHRDWHGGGRRGGDGWHGGGRRGDHGHRHGRGGSSHRGR</sequence>
<feature type="region of interest" description="Disordered" evidence="1">
    <location>
        <begin position="80"/>
        <end position="122"/>
    </location>
</feature>
<feature type="compositionally biased region" description="Basic residues" evidence="1">
    <location>
        <begin position="107"/>
        <end position="122"/>
    </location>
</feature>
<reference evidence="2 3" key="1">
    <citation type="submission" date="2017-10" db="EMBL/GenBank/DDBJ databases">
        <title>Two draft genome sequences of Pusillimonas sp. strains isolated from a nitrate- and radionuclide-contaminated groundwater in Russia.</title>
        <authorList>
            <person name="Grouzdev D.S."/>
            <person name="Tourova T.P."/>
            <person name="Goeva M.A."/>
            <person name="Babich T.L."/>
            <person name="Sokolova D.S."/>
            <person name="Abdullin R."/>
            <person name="Poltaraus A.B."/>
            <person name="Toshchakov S.V."/>
            <person name="Nazina T.N."/>
        </authorList>
    </citation>
    <scope>NUCLEOTIDE SEQUENCE [LARGE SCALE GENOMIC DNA]</scope>
    <source>
        <strain evidence="2 3">JR1/69-3-13</strain>
    </source>
</reference>
<feature type="compositionally biased region" description="Basic and acidic residues" evidence="1">
    <location>
        <begin position="87"/>
        <end position="97"/>
    </location>
</feature>
<evidence type="ECO:0000313" key="3">
    <source>
        <dbReference type="Proteomes" id="UP000234190"/>
    </source>
</evidence>
<accession>A0A2N4U3S3</accession>
<name>A0A2N4U3S3_9BURK</name>